<dbReference type="Proteomes" id="UP000290637">
    <property type="component" value="Chromosome"/>
</dbReference>
<dbReference type="AlphaFoldDB" id="A0A4P6KXS1"/>
<dbReference type="EMBL" id="CP035913">
    <property type="protein sequence ID" value="QBE63707.1"/>
    <property type="molecule type" value="Genomic_DNA"/>
</dbReference>
<reference evidence="2 3" key="1">
    <citation type="submission" date="2019-02" db="EMBL/GenBank/DDBJ databases">
        <title>Draft Genome Sequences of Six Type Strains of the Genus Massilia.</title>
        <authorList>
            <person name="Miess H."/>
            <person name="Frediansyhah A."/>
            <person name="Gross H."/>
        </authorList>
    </citation>
    <scope>NUCLEOTIDE SEQUENCE [LARGE SCALE GENOMIC DNA]</scope>
    <source>
        <strain evidence="2 3">DSM 17473</strain>
    </source>
</reference>
<evidence type="ECO:0000313" key="3">
    <source>
        <dbReference type="Proteomes" id="UP000290637"/>
    </source>
</evidence>
<protein>
    <submittedName>
        <fullName evidence="2">DUF4148 domain-containing protein</fullName>
    </submittedName>
</protein>
<dbReference type="OrthoDB" id="8720341at2"/>
<keyword evidence="3" id="KW-1185">Reference proteome</keyword>
<evidence type="ECO:0000313" key="2">
    <source>
        <dbReference type="EMBL" id="QBE63707.1"/>
    </source>
</evidence>
<gene>
    <name evidence="2" type="ORF">EWM63_12580</name>
</gene>
<dbReference type="RefSeq" id="WP_130186828.1">
    <property type="nucleotide sequence ID" value="NZ_CP035913.1"/>
</dbReference>
<accession>A0A4P6KXS1</accession>
<name>A0A4P6KXS1_9BURK</name>
<proteinExistence type="predicted"/>
<organism evidence="2 3">
    <name type="scientific">Pseudoduganella lutea</name>
    <dbReference type="NCBI Taxonomy" id="321985"/>
    <lineage>
        <taxon>Bacteria</taxon>
        <taxon>Pseudomonadati</taxon>
        <taxon>Pseudomonadota</taxon>
        <taxon>Betaproteobacteria</taxon>
        <taxon>Burkholderiales</taxon>
        <taxon>Oxalobacteraceae</taxon>
        <taxon>Telluria group</taxon>
        <taxon>Pseudoduganella</taxon>
    </lineage>
</organism>
<feature type="signal peptide" evidence="1">
    <location>
        <begin position="1"/>
        <end position="21"/>
    </location>
</feature>
<keyword evidence="1" id="KW-0732">Signal</keyword>
<feature type="chain" id="PRO_5020332447" evidence="1">
    <location>
        <begin position="22"/>
        <end position="122"/>
    </location>
</feature>
<dbReference type="KEGG" id="plue:EWM63_12580"/>
<sequence length="122" mass="13140">MKTIALALATSALLASAHVSAQQSSDMPRIQVTAEHTAAVATGNLFASGELYSGTHFETVSTRTRDQVRAELRVAQQRGELAVGEHYPFVMDDAPGQGKTRAEVQAELAAYRLANPDVHYEN</sequence>
<evidence type="ECO:0000256" key="1">
    <source>
        <dbReference type="SAM" id="SignalP"/>
    </source>
</evidence>